<dbReference type="GO" id="GO:0016787">
    <property type="term" value="F:hydrolase activity"/>
    <property type="evidence" value="ECO:0007669"/>
    <property type="project" value="UniProtKB-KW"/>
</dbReference>
<keyword evidence="2 4" id="KW-0378">Hydrolase</keyword>
<dbReference type="CDD" id="cd00431">
    <property type="entry name" value="cysteine_hydrolases"/>
    <property type="match status" value="1"/>
</dbReference>
<evidence type="ECO:0000313" key="4">
    <source>
        <dbReference type="EMBL" id="MCY9692672.1"/>
    </source>
</evidence>
<dbReference type="Gene3D" id="3.40.50.850">
    <property type="entry name" value="Isochorismatase-like"/>
    <property type="match status" value="1"/>
</dbReference>
<accession>A0ABT4G909</accession>
<dbReference type="InterPro" id="IPR050272">
    <property type="entry name" value="Isochorismatase-like_hydrls"/>
</dbReference>
<comment type="similarity">
    <text evidence="1">Belongs to the isochorismatase family.</text>
</comment>
<reference evidence="4 5" key="1">
    <citation type="submission" date="2022-05" db="EMBL/GenBank/DDBJ databases">
        <title>Genome Sequencing of Bee-Associated Microbes.</title>
        <authorList>
            <person name="Dunlap C."/>
        </authorList>
    </citation>
    <scope>NUCLEOTIDE SEQUENCE [LARGE SCALE GENOMIC DNA]</scope>
    <source>
        <strain evidence="4 5">NRRL B-14421</strain>
    </source>
</reference>
<dbReference type="InterPro" id="IPR000868">
    <property type="entry name" value="Isochorismatase-like_dom"/>
</dbReference>
<evidence type="ECO:0000256" key="1">
    <source>
        <dbReference type="ARBA" id="ARBA00006336"/>
    </source>
</evidence>
<proteinExistence type="inferred from homology"/>
<dbReference type="EMBL" id="JAMDMX010000017">
    <property type="protein sequence ID" value="MCY9692672.1"/>
    <property type="molecule type" value="Genomic_DNA"/>
</dbReference>
<organism evidence="4 5">
    <name type="scientific">Paenibacillus alginolyticus</name>
    <dbReference type="NCBI Taxonomy" id="59839"/>
    <lineage>
        <taxon>Bacteria</taxon>
        <taxon>Bacillati</taxon>
        <taxon>Bacillota</taxon>
        <taxon>Bacilli</taxon>
        <taxon>Bacillales</taxon>
        <taxon>Paenibacillaceae</taxon>
        <taxon>Paenibacillus</taxon>
    </lineage>
</organism>
<gene>
    <name evidence="4" type="ORF">M5X19_07145</name>
</gene>
<protein>
    <submittedName>
        <fullName evidence="4">Cysteine hydrolase</fullName>
    </submittedName>
</protein>
<dbReference type="Proteomes" id="UP001527099">
    <property type="component" value="Unassembled WGS sequence"/>
</dbReference>
<keyword evidence="5" id="KW-1185">Reference proteome</keyword>
<sequence length="208" mass="23152">MNHVFLDPQHTAFMIIDVQNDFCHENGVKAVKGTDVTKAQTVVPVIEGLIVEARSRNIPIIFVRTTHSASSSSKAWLSRPNASSKVNLVREGTWGAEFYLLSPQAGDLVIEKHRYCAFTKTNLEEILNRLEIKSLILTGVATNVCVESTARNGFMLDYNITLVRDGCAGYNRDLEEAAFINIQTNFGMVLDAKEIMDYWTGLHSSLQA</sequence>
<dbReference type="PANTHER" id="PTHR43540">
    <property type="entry name" value="PEROXYUREIDOACRYLATE/UREIDOACRYLATE AMIDOHYDROLASE-RELATED"/>
    <property type="match status" value="1"/>
</dbReference>
<name>A0ABT4G909_9BACL</name>
<dbReference type="RefSeq" id="WP_029198337.1">
    <property type="nucleotide sequence ID" value="NZ_JAMDMW010000064.1"/>
</dbReference>
<dbReference type="SUPFAM" id="SSF52499">
    <property type="entry name" value="Isochorismatase-like hydrolases"/>
    <property type="match status" value="1"/>
</dbReference>
<feature type="domain" description="Isochorismatase-like" evidence="3">
    <location>
        <begin position="11"/>
        <end position="193"/>
    </location>
</feature>
<evidence type="ECO:0000313" key="5">
    <source>
        <dbReference type="Proteomes" id="UP001527099"/>
    </source>
</evidence>
<dbReference type="PANTHER" id="PTHR43540:SF6">
    <property type="entry name" value="ISOCHORISMATASE-LIKE DOMAIN-CONTAINING PROTEIN"/>
    <property type="match status" value="1"/>
</dbReference>
<evidence type="ECO:0000259" key="3">
    <source>
        <dbReference type="Pfam" id="PF00857"/>
    </source>
</evidence>
<evidence type="ECO:0000256" key="2">
    <source>
        <dbReference type="ARBA" id="ARBA00022801"/>
    </source>
</evidence>
<dbReference type="InterPro" id="IPR036380">
    <property type="entry name" value="Isochorismatase-like_sf"/>
</dbReference>
<comment type="caution">
    <text evidence="4">The sequence shown here is derived from an EMBL/GenBank/DDBJ whole genome shotgun (WGS) entry which is preliminary data.</text>
</comment>
<dbReference type="Pfam" id="PF00857">
    <property type="entry name" value="Isochorismatase"/>
    <property type="match status" value="1"/>
</dbReference>